<protein>
    <submittedName>
        <fullName evidence="1">Uncharacterized protein</fullName>
    </submittedName>
</protein>
<keyword evidence="2" id="KW-1185">Reference proteome</keyword>
<evidence type="ECO:0000313" key="1">
    <source>
        <dbReference type="EnsemblMetazoa" id="AALB014232-PA"/>
    </source>
</evidence>
<accession>A0A182FX53</accession>
<proteinExistence type="predicted"/>
<reference evidence="1 2" key="1">
    <citation type="journal article" date="2017" name="G3 (Bethesda)">
        <title>The Physical Genome Mapping of Anopheles albimanus Corrected Scaffold Misassemblies and Identified Interarm Rearrangements in Genus Anopheles.</title>
        <authorList>
            <person name="Artemov G.N."/>
            <person name="Peery A.N."/>
            <person name="Jiang X."/>
            <person name="Tu Z."/>
            <person name="Stegniy V.N."/>
            <person name="Sharakhova M.V."/>
            <person name="Sharakhov I.V."/>
        </authorList>
    </citation>
    <scope>NUCLEOTIDE SEQUENCE [LARGE SCALE GENOMIC DNA]</scope>
    <source>
        <strain evidence="1 2">ALBI9_A</strain>
    </source>
</reference>
<dbReference type="Proteomes" id="UP000069272">
    <property type="component" value="Chromosome 2R"/>
</dbReference>
<organism evidence="1 2">
    <name type="scientific">Anopheles albimanus</name>
    <name type="common">New world malaria mosquito</name>
    <dbReference type="NCBI Taxonomy" id="7167"/>
    <lineage>
        <taxon>Eukaryota</taxon>
        <taxon>Metazoa</taxon>
        <taxon>Ecdysozoa</taxon>
        <taxon>Arthropoda</taxon>
        <taxon>Hexapoda</taxon>
        <taxon>Insecta</taxon>
        <taxon>Pterygota</taxon>
        <taxon>Neoptera</taxon>
        <taxon>Endopterygota</taxon>
        <taxon>Diptera</taxon>
        <taxon>Nematocera</taxon>
        <taxon>Culicoidea</taxon>
        <taxon>Culicidae</taxon>
        <taxon>Anophelinae</taxon>
        <taxon>Anopheles</taxon>
    </lineage>
</organism>
<evidence type="ECO:0000313" key="2">
    <source>
        <dbReference type="Proteomes" id="UP000069272"/>
    </source>
</evidence>
<dbReference type="EnsemblMetazoa" id="AALB014232-RA">
    <property type="protein sequence ID" value="AALB014232-PA"/>
    <property type="gene ID" value="AALB014232"/>
</dbReference>
<sequence>MRTRALKTHSTQSVVREVVPISCRTPTHKQLECIRVTTGGRTWFGIEIF</sequence>
<dbReference type="AlphaFoldDB" id="A0A182FX53"/>
<name>A0A182FX53_ANOAL</name>
<reference evidence="1" key="2">
    <citation type="submission" date="2022-08" db="UniProtKB">
        <authorList>
            <consortium name="EnsemblMetazoa"/>
        </authorList>
    </citation>
    <scope>IDENTIFICATION</scope>
    <source>
        <strain evidence="1">STECLA/ALBI9_A</strain>
    </source>
</reference>